<keyword evidence="1" id="KW-1133">Transmembrane helix</keyword>
<feature type="domain" description="DUF418" evidence="2">
    <location>
        <begin position="223"/>
        <end position="385"/>
    </location>
</feature>
<keyword evidence="4" id="KW-1185">Reference proteome</keyword>
<evidence type="ECO:0000259" key="2">
    <source>
        <dbReference type="Pfam" id="PF04235"/>
    </source>
</evidence>
<dbReference type="PANTHER" id="PTHR30590">
    <property type="entry name" value="INNER MEMBRANE PROTEIN"/>
    <property type="match status" value="1"/>
</dbReference>
<sequence>MNPHIQPKMEKKRAVSLDVARGIMLLLIVLAHAPLFLYESNPGVMSRPESLSTLERIFNSMGELFIDNRARPLFAVLFGYGMVMMFESQLSKGNSPNVARKTIKRRSLHLILFGIVLAVVVGGQDILMAYGIAGLLVSKLLLLNNKVLIKVTVSLTIVYMIFIPVIWGLFLKEIGGYGFGTEFSSDQSYSQLFMETMIYFPTIPVFIHFLFPILPSVLLGIWMGRKRLLTESHKYMRELKILATAGIAISLVGSIPLVLLGEVWEPSLFTAGNIYGVQILTGIAGGIGYAAFFGLIGCLIKKPGPIARSLIALGKRSLTFYILNEMILVILLSPVAFGLGGELSIISVTGIAFLIWVTGIFMASLLEKFKLNGPFETLIRYLVYR</sequence>
<feature type="transmembrane region" description="Helical" evidence="1">
    <location>
        <begin position="110"/>
        <end position="135"/>
    </location>
</feature>
<name>A0ABR8SK76_9BACL</name>
<evidence type="ECO:0000313" key="4">
    <source>
        <dbReference type="Proteomes" id="UP000603641"/>
    </source>
</evidence>
<dbReference type="PANTHER" id="PTHR30590:SF2">
    <property type="entry name" value="INNER MEMBRANE PROTEIN"/>
    <property type="match status" value="1"/>
</dbReference>
<feature type="transmembrane region" description="Helical" evidence="1">
    <location>
        <begin position="241"/>
        <end position="259"/>
    </location>
</feature>
<feature type="transmembrane region" description="Helical" evidence="1">
    <location>
        <begin position="20"/>
        <end position="38"/>
    </location>
</feature>
<feature type="transmembrane region" description="Helical" evidence="1">
    <location>
        <begin position="73"/>
        <end position="90"/>
    </location>
</feature>
<dbReference type="Proteomes" id="UP000603641">
    <property type="component" value="Unassembled WGS sequence"/>
</dbReference>
<keyword evidence="1" id="KW-0472">Membrane</keyword>
<feature type="transmembrane region" description="Helical" evidence="1">
    <location>
        <begin position="320"/>
        <end position="339"/>
    </location>
</feature>
<keyword evidence="1" id="KW-0812">Transmembrane</keyword>
<dbReference type="EMBL" id="JACSQM010000003">
    <property type="protein sequence ID" value="MBD7963887.1"/>
    <property type="molecule type" value="Genomic_DNA"/>
</dbReference>
<dbReference type="InterPro" id="IPR052529">
    <property type="entry name" value="Bact_Transport_Assoc"/>
</dbReference>
<feature type="transmembrane region" description="Helical" evidence="1">
    <location>
        <begin position="345"/>
        <end position="366"/>
    </location>
</feature>
<gene>
    <name evidence="3" type="ORF">H9648_07430</name>
</gene>
<organism evidence="3 4">
    <name type="scientific">Fictibacillus norfolkensis</name>
    <dbReference type="NCBI Taxonomy" id="2762233"/>
    <lineage>
        <taxon>Bacteria</taxon>
        <taxon>Bacillati</taxon>
        <taxon>Bacillota</taxon>
        <taxon>Bacilli</taxon>
        <taxon>Bacillales</taxon>
        <taxon>Fictibacillaceae</taxon>
        <taxon>Fictibacillus</taxon>
    </lineage>
</organism>
<evidence type="ECO:0000256" key="1">
    <source>
        <dbReference type="SAM" id="Phobius"/>
    </source>
</evidence>
<accession>A0ABR8SK76</accession>
<feature type="transmembrane region" description="Helical" evidence="1">
    <location>
        <begin position="279"/>
        <end position="300"/>
    </location>
</feature>
<dbReference type="InterPro" id="IPR007349">
    <property type="entry name" value="DUF418"/>
</dbReference>
<proteinExistence type="predicted"/>
<evidence type="ECO:0000313" key="3">
    <source>
        <dbReference type="EMBL" id="MBD7963887.1"/>
    </source>
</evidence>
<protein>
    <submittedName>
        <fullName evidence="3">DUF418 domain-containing protein</fullName>
    </submittedName>
</protein>
<feature type="transmembrane region" description="Helical" evidence="1">
    <location>
        <begin position="198"/>
        <end position="221"/>
    </location>
</feature>
<feature type="transmembrane region" description="Helical" evidence="1">
    <location>
        <begin position="147"/>
        <end position="170"/>
    </location>
</feature>
<dbReference type="Pfam" id="PF04235">
    <property type="entry name" value="DUF418"/>
    <property type="match status" value="1"/>
</dbReference>
<reference evidence="3 4" key="1">
    <citation type="submission" date="2020-08" db="EMBL/GenBank/DDBJ databases">
        <title>A Genomic Blueprint of the Chicken Gut Microbiome.</title>
        <authorList>
            <person name="Gilroy R."/>
            <person name="Ravi A."/>
            <person name="Getino M."/>
            <person name="Pursley I."/>
            <person name="Horton D.L."/>
            <person name="Alikhan N.-F."/>
            <person name="Baker D."/>
            <person name="Gharbi K."/>
            <person name="Hall N."/>
            <person name="Watson M."/>
            <person name="Adriaenssens E.M."/>
            <person name="Foster-Nyarko E."/>
            <person name="Jarju S."/>
            <person name="Secka A."/>
            <person name="Antonio M."/>
            <person name="Oren A."/>
            <person name="Chaudhuri R."/>
            <person name="La Ragione R.M."/>
            <person name="Hildebrand F."/>
            <person name="Pallen M.J."/>
        </authorList>
    </citation>
    <scope>NUCLEOTIDE SEQUENCE [LARGE SCALE GENOMIC DNA]</scope>
    <source>
        <strain evidence="3 4">Sa2CUA10</strain>
    </source>
</reference>
<comment type="caution">
    <text evidence="3">The sequence shown here is derived from an EMBL/GenBank/DDBJ whole genome shotgun (WGS) entry which is preliminary data.</text>
</comment>
<dbReference type="RefSeq" id="WP_191753288.1">
    <property type="nucleotide sequence ID" value="NZ_JACSQM010000003.1"/>
</dbReference>